<evidence type="ECO:0000256" key="8">
    <source>
        <dbReference type="SAM" id="MobiDB-lite"/>
    </source>
</evidence>
<evidence type="ECO:0000256" key="3">
    <source>
        <dbReference type="ARBA" id="ARBA00022833"/>
    </source>
</evidence>
<dbReference type="Gene3D" id="4.10.240.10">
    <property type="entry name" value="Zn(2)-C6 fungal-type DNA-binding domain"/>
    <property type="match status" value="1"/>
</dbReference>
<dbReference type="SMART" id="SM00066">
    <property type="entry name" value="GAL4"/>
    <property type="match status" value="1"/>
</dbReference>
<dbReference type="SMART" id="SM00906">
    <property type="entry name" value="Fungal_trans"/>
    <property type="match status" value="1"/>
</dbReference>
<evidence type="ECO:0000256" key="5">
    <source>
        <dbReference type="ARBA" id="ARBA00023125"/>
    </source>
</evidence>
<accession>A0ABP0CIH5</accession>
<evidence type="ECO:0000313" key="11">
    <source>
        <dbReference type="Proteomes" id="UP001642405"/>
    </source>
</evidence>
<feature type="region of interest" description="Disordered" evidence="8">
    <location>
        <begin position="1"/>
        <end position="24"/>
    </location>
</feature>
<feature type="domain" description="Zn(2)-C6 fungal-type" evidence="9">
    <location>
        <begin position="30"/>
        <end position="60"/>
    </location>
</feature>
<dbReference type="PROSITE" id="PS50048">
    <property type="entry name" value="ZN2_CY6_FUNGAL_2"/>
    <property type="match status" value="1"/>
</dbReference>
<dbReference type="Proteomes" id="UP001642405">
    <property type="component" value="Unassembled WGS sequence"/>
</dbReference>
<proteinExistence type="predicted"/>
<keyword evidence="4" id="KW-0805">Transcription regulation</keyword>
<dbReference type="Pfam" id="PF04082">
    <property type="entry name" value="Fungal_trans"/>
    <property type="match status" value="1"/>
</dbReference>
<protein>
    <recommendedName>
        <fullName evidence="9">Zn(2)-C6 fungal-type domain-containing protein</fullName>
    </recommendedName>
</protein>
<dbReference type="InterPro" id="IPR001138">
    <property type="entry name" value="Zn2Cys6_DnaBD"/>
</dbReference>
<dbReference type="PANTHER" id="PTHR47782:SF12">
    <property type="entry name" value="ZN(II)2CYS6 TRANSCRIPTION FACTOR (EUROFUNG)"/>
    <property type="match status" value="1"/>
</dbReference>
<keyword evidence="5" id="KW-0238">DNA-binding</keyword>
<dbReference type="InterPro" id="IPR036864">
    <property type="entry name" value="Zn2-C6_fun-type_DNA-bd_sf"/>
</dbReference>
<sequence length="703" mass="76466">MAQIPSPSDGSAPRPGSHGRPAKRPRVLVACQRCKARRQRCDNGSPACGNCARATTACLYSDRTAYPPSYVKALEERVRELEARQGSVTSPERQNTPAGDRLVTGMGLLSSCAAAEPHYFGFSAGLSLAHFVQVALDFGSVTSADVVSLPLLTDRPFANQALHQKSPNDAVPAAIPSQKTGAAYIRAYLQLIHPLYPFLDKQQLWYSHRQTRDRPTDLDPMDAALLHLVYAIGARCLQLAGTTASASSTAKNNTHEGHFLRAMQIIGEGLQFTSIRSIELTLLLAIHSMRSPSGTSVWHLAGLALRQCIELGLHRPRPDDTPAAVAANPNTTASTAPPTLASAGEHRKRLFWSAYIFERKTALVLGRPFALADEEIDVHLPAGDDVRFHCAHVELYQLHSQIRYVLHQMKQGGTSASGQQDHRPQLRDTMERLFSELDAWKARVLQTFNESRNTWAVDDRGEGQDGSSSPSTGAAEPDSSGVPSVLTQQTELLLEFYKARRSLLQPLMTEGRSIYPFDTADYAACADASGQICQLYRRLHRLAPVPFSLRDLHAIFVAGFTLIYAICSAPSLYTAAGSTCARDIGACSTLLYVITEQWASAKKYRDAFEVVAEKMEASAARYTEPAVCGSASVERQPALSVALVPSIALPYGPTPVPPQPATSLTGFEQNVSSGIELDLESDMYGIEGLLYSEGLDWFTEAVL</sequence>
<keyword evidence="3" id="KW-0862">Zinc</keyword>
<dbReference type="InterPro" id="IPR007219">
    <property type="entry name" value="XnlR_reg_dom"/>
</dbReference>
<name>A0ABP0CIH5_9PEZI</name>
<evidence type="ECO:0000256" key="2">
    <source>
        <dbReference type="ARBA" id="ARBA00022723"/>
    </source>
</evidence>
<evidence type="ECO:0000256" key="1">
    <source>
        <dbReference type="ARBA" id="ARBA00004123"/>
    </source>
</evidence>
<dbReference type="SUPFAM" id="SSF57701">
    <property type="entry name" value="Zn2/Cys6 DNA-binding domain"/>
    <property type="match status" value="1"/>
</dbReference>
<keyword evidence="6" id="KW-0804">Transcription</keyword>
<evidence type="ECO:0000256" key="4">
    <source>
        <dbReference type="ARBA" id="ARBA00023015"/>
    </source>
</evidence>
<dbReference type="InterPro" id="IPR052202">
    <property type="entry name" value="Yeast_MetPath_Reg"/>
</dbReference>
<keyword evidence="11" id="KW-1185">Reference proteome</keyword>
<feature type="region of interest" description="Disordered" evidence="8">
    <location>
        <begin position="455"/>
        <end position="483"/>
    </location>
</feature>
<dbReference type="PANTHER" id="PTHR47782">
    <property type="entry name" value="ZN(II)2CYS6 TRANSCRIPTION FACTOR (EUROFUNG)-RELATED"/>
    <property type="match status" value="1"/>
</dbReference>
<evidence type="ECO:0000259" key="9">
    <source>
        <dbReference type="PROSITE" id="PS50048"/>
    </source>
</evidence>
<evidence type="ECO:0000313" key="10">
    <source>
        <dbReference type="EMBL" id="CAK7231663.1"/>
    </source>
</evidence>
<comment type="subcellular location">
    <subcellularLocation>
        <location evidence="1">Nucleus</location>
    </subcellularLocation>
</comment>
<organism evidence="10 11">
    <name type="scientific">Sporothrix curviconia</name>
    <dbReference type="NCBI Taxonomy" id="1260050"/>
    <lineage>
        <taxon>Eukaryota</taxon>
        <taxon>Fungi</taxon>
        <taxon>Dikarya</taxon>
        <taxon>Ascomycota</taxon>
        <taxon>Pezizomycotina</taxon>
        <taxon>Sordariomycetes</taxon>
        <taxon>Sordariomycetidae</taxon>
        <taxon>Ophiostomatales</taxon>
        <taxon>Ophiostomataceae</taxon>
        <taxon>Sporothrix</taxon>
    </lineage>
</organism>
<keyword evidence="7" id="KW-0539">Nucleus</keyword>
<dbReference type="PROSITE" id="PS00463">
    <property type="entry name" value="ZN2_CY6_FUNGAL_1"/>
    <property type="match status" value="1"/>
</dbReference>
<dbReference type="Pfam" id="PF00172">
    <property type="entry name" value="Zn_clus"/>
    <property type="match status" value="1"/>
</dbReference>
<evidence type="ECO:0000256" key="6">
    <source>
        <dbReference type="ARBA" id="ARBA00023163"/>
    </source>
</evidence>
<reference evidence="10 11" key="1">
    <citation type="submission" date="2024-01" db="EMBL/GenBank/DDBJ databases">
        <authorList>
            <person name="Allen C."/>
            <person name="Tagirdzhanova G."/>
        </authorList>
    </citation>
    <scope>NUCLEOTIDE SEQUENCE [LARGE SCALE GENOMIC DNA]</scope>
</reference>
<dbReference type="EMBL" id="CAWUHB010000059">
    <property type="protein sequence ID" value="CAK7231663.1"/>
    <property type="molecule type" value="Genomic_DNA"/>
</dbReference>
<dbReference type="CDD" id="cd00067">
    <property type="entry name" value="GAL4"/>
    <property type="match status" value="1"/>
</dbReference>
<comment type="caution">
    <text evidence="10">The sequence shown here is derived from an EMBL/GenBank/DDBJ whole genome shotgun (WGS) entry which is preliminary data.</text>
</comment>
<gene>
    <name evidence="10" type="ORF">SCUCBS95973_007994</name>
</gene>
<evidence type="ECO:0000256" key="7">
    <source>
        <dbReference type="ARBA" id="ARBA00023242"/>
    </source>
</evidence>
<keyword evidence="2" id="KW-0479">Metal-binding</keyword>
<dbReference type="CDD" id="cd12148">
    <property type="entry name" value="fungal_TF_MHR"/>
    <property type="match status" value="1"/>
</dbReference>